<accession>A0A0K2G925</accession>
<dbReference type="Pfam" id="PF22945">
    <property type="entry name" value="LEM-3_GIY-YIG"/>
    <property type="match status" value="1"/>
</dbReference>
<organism evidence="2 3">
    <name type="scientific">Nitrospira moscoviensis</name>
    <dbReference type="NCBI Taxonomy" id="42253"/>
    <lineage>
        <taxon>Bacteria</taxon>
        <taxon>Pseudomonadati</taxon>
        <taxon>Nitrospirota</taxon>
        <taxon>Nitrospiria</taxon>
        <taxon>Nitrospirales</taxon>
        <taxon>Nitrospiraceae</taxon>
        <taxon>Nitrospira</taxon>
    </lineage>
</organism>
<dbReference type="PROSITE" id="PS50164">
    <property type="entry name" value="GIY_YIG"/>
    <property type="match status" value="1"/>
</dbReference>
<protein>
    <recommendedName>
        <fullName evidence="1">GIY-YIG domain-containing protein</fullName>
    </recommendedName>
</protein>
<sequence length="212" mass="23122">MQGKILLQPSQGLILLSSQRMTTNFYYVYALKDPRSSPARPFYVGKGTGSRAYDHLVVPDTTRKYTRIKEILAGGAKPMVDILIEDLTEAQALRLEAELIAAFGTEETGGLLTNAVVPARLGGKKRKHIVVPQGAVERAQLGLEFLKTAVLQLAKANPQGISNSDVASLLGLRSDYLGRQKDYLSYSVLGLLLREGRIKRRDGASPCHVAES</sequence>
<dbReference type="PATRIC" id="fig|42253.5.peg.917"/>
<evidence type="ECO:0000313" key="2">
    <source>
        <dbReference type="EMBL" id="ALA57369.1"/>
    </source>
</evidence>
<gene>
    <name evidence="2" type="ORF">NITMOv2_0935</name>
</gene>
<dbReference type="Proteomes" id="UP000069205">
    <property type="component" value="Chromosome"/>
</dbReference>
<feature type="domain" description="GIY-YIG" evidence="1">
    <location>
        <begin position="24"/>
        <end position="109"/>
    </location>
</feature>
<evidence type="ECO:0000313" key="3">
    <source>
        <dbReference type="Proteomes" id="UP000069205"/>
    </source>
</evidence>
<dbReference type="InterPro" id="IPR000305">
    <property type="entry name" value="GIY-YIG_endonuc"/>
</dbReference>
<dbReference type="CDD" id="cd10440">
    <property type="entry name" value="GIY-YIG_COG3680"/>
    <property type="match status" value="1"/>
</dbReference>
<dbReference type="AlphaFoldDB" id="A0A0K2G925"/>
<evidence type="ECO:0000259" key="1">
    <source>
        <dbReference type="PROSITE" id="PS50164"/>
    </source>
</evidence>
<dbReference type="EMBL" id="CP011801">
    <property type="protein sequence ID" value="ALA57369.1"/>
    <property type="molecule type" value="Genomic_DNA"/>
</dbReference>
<name>A0A0K2G925_NITMO</name>
<dbReference type="STRING" id="42253.NITMOv2_0935"/>
<keyword evidence="3" id="KW-1185">Reference proteome</keyword>
<proteinExistence type="predicted"/>
<dbReference type="KEGG" id="nmv:NITMOv2_0935"/>
<reference evidence="2 3" key="1">
    <citation type="journal article" date="2015" name="Proc. Natl. Acad. Sci. U.S.A.">
        <title>Expanded metabolic versatility of ubiquitous nitrite-oxidizing bacteria from the genus Nitrospira.</title>
        <authorList>
            <person name="Koch H."/>
            <person name="Lucker S."/>
            <person name="Albertsen M."/>
            <person name="Kitzinger K."/>
            <person name="Herbold C."/>
            <person name="Spieck E."/>
            <person name="Nielsen P.H."/>
            <person name="Wagner M."/>
            <person name="Daims H."/>
        </authorList>
    </citation>
    <scope>NUCLEOTIDE SEQUENCE [LARGE SCALE GENOMIC DNA]</scope>
    <source>
        <strain evidence="2 3">NSP M-1</strain>
    </source>
</reference>